<dbReference type="Pfam" id="PF00501">
    <property type="entry name" value="AMP-binding"/>
    <property type="match status" value="1"/>
</dbReference>
<evidence type="ECO:0000259" key="2">
    <source>
        <dbReference type="Pfam" id="PF00501"/>
    </source>
</evidence>
<dbReference type="SUPFAM" id="SSF56801">
    <property type="entry name" value="Acetyl-CoA synthetase-like"/>
    <property type="match status" value="1"/>
</dbReference>
<dbReference type="PANTHER" id="PTHR43767:SF8">
    <property type="entry name" value="LONG-CHAIN-FATTY-ACID--COA LIGASE"/>
    <property type="match status" value="1"/>
</dbReference>
<sequence>MNAFDFFTLLREPVRSRALAVQSSAESLDYATLLQRVERLTSALTAHRASVVASLMDNGPEWIVLDLACLQADVVHVPLPLFFTPGQWRETLDAAGVNIVVGPTTLQSMLQAFGFEVAAQWPGQAAMFWRSAASVSLPRGTAKITFTSGSTGSPKGVCLGAAEMLAVADSLAAATRRLDIRRHLTALPLPVLLENIAGVYAPLIEGATICANPLKDVGLHGSSRFDPAAFHNALLASGAQSVIVLPQMLRAYMGWLAATAATGPDTLRFVAVGGAAVGADLLESARASGVPAYEGYGLSEACSVQTLNLPGADCPGSAGRPLPHACVRVAADGEIEVAGTHALGYLGQPATPSAWLPTGDMGGVDEAGFLHIRGRKKNVLITGYGRNVSPEWVELRLANQRVITQAVVLGEGQAELGAVIWPLGDPNDSDIQACIDEANNGLPDYARIGPWMRARAEFSSTSGLATVNGRPRREAVAKLHFDLFFADFRSTEDVDPS</sequence>
<dbReference type="PROSITE" id="PS00455">
    <property type="entry name" value="AMP_BINDING"/>
    <property type="match status" value="1"/>
</dbReference>
<accession>A0A446CAW7</accession>
<dbReference type="InterPro" id="IPR050237">
    <property type="entry name" value="ATP-dep_AMP-bd_enzyme"/>
</dbReference>
<dbReference type="EMBL" id="UFQB01000006">
    <property type="protein sequence ID" value="SSW64995.1"/>
    <property type="molecule type" value="Genomic_DNA"/>
</dbReference>
<proteinExistence type="predicted"/>
<dbReference type="InterPro" id="IPR000873">
    <property type="entry name" value="AMP-dep_synth/lig_dom"/>
</dbReference>
<dbReference type="Proteomes" id="UP000289184">
    <property type="component" value="Unassembled WGS sequence"/>
</dbReference>
<feature type="domain" description="AMP-dependent synthetase/ligase" evidence="2">
    <location>
        <begin position="18"/>
        <end position="335"/>
    </location>
</feature>
<organism evidence="3 4">
    <name type="scientific">Achromobacter agilis</name>
    <dbReference type="NCBI Taxonomy" id="1353888"/>
    <lineage>
        <taxon>Bacteria</taxon>
        <taxon>Pseudomonadati</taxon>
        <taxon>Pseudomonadota</taxon>
        <taxon>Betaproteobacteria</taxon>
        <taxon>Burkholderiales</taxon>
        <taxon>Alcaligenaceae</taxon>
        <taxon>Achromobacter</taxon>
    </lineage>
</organism>
<reference evidence="3 4" key="1">
    <citation type="submission" date="2018-07" db="EMBL/GenBank/DDBJ databases">
        <authorList>
            <person name="Peeters C."/>
        </authorList>
    </citation>
    <scope>NUCLEOTIDE SEQUENCE [LARGE SCALE GENOMIC DNA]</scope>
    <source>
        <strain evidence="3 4">LMG 3411</strain>
    </source>
</reference>
<dbReference type="AlphaFoldDB" id="A0A446CAW7"/>
<dbReference type="OrthoDB" id="9766486at2"/>
<dbReference type="PANTHER" id="PTHR43767">
    <property type="entry name" value="LONG-CHAIN-FATTY-ACID--COA LIGASE"/>
    <property type="match status" value="1"/>
</dbReference>
<keyword evidence="1 3" id="KW-0436">Ligase</keyword>
<evidence type="ECO:0000313" key="4">
    <source>
        <dbReference type="Proteomes" id="UP000289184"/>
    </source>
</evidence>
<evidence type="ECO:0000313" key="3">
    <source>
        <dbReference type="EMBL" id="SSW64995.1"/>
    </source>
</evidence>
<gene>
    <name evidence="3" type="primary">lcfB_2</name>
    <name evidence="3" type="ORF">AGI3411_01877</name>
</gene>
<dbReference type="GO" id="GO:0004467">
    <property type="term" value="F:long-chain fatty acid-CoA ligase activity"/>
    <property type="evidence" value="ECO:0007669"/>
    <property type="project" value="UniProtKB-EC"/>
</dbReference>
<keyword evidence="4" id="KW-1185">Reference proteome</keyword>
<dbReference type="InterPro" id="IPR042099">
    <property type="entry name" value="ANL_N_sf"/>
</dbReference>
<dbReference type="EC" id="6.2.1.3" evidence="3"/>
<dbReference type="Pfam" id="PF23562">
    <property type="entry name" value="AMP-binding_C_3"/>
    <property type="match status" value="1"/>
</dbReference>
<evidence type="ECO:0000256" key="1">
    <source>
        <dbReference type="ARBA" id="ARBA00022598"/>
    </source>
</evidence>
<dbReference type="Gene3D" id="3.40.50.12780">
    <property type="entry name" value="N-terminal domain of ligase-like"/>
    <property type="match status" value="1"/>
</dbReference>
<name>A0A446CAW7_9BURK</name>
<protein>
    <submittedName>
        <fullName evidence="3">Long-chain-fatty-acid--CoA ligase</fullName>
        <ecNumber evidence="3">6.2.1.3</ecNumber>
    </submittedName>
</protein>
<dbReference type="InterPro" id="IPR020845">
    <property type="entry name" value="AMP-binding_CS"/>
</dbReference>
<dbReference type="RefSeq" id="WP_129527115.1">
    <property type="nucleotide sequence ID" value="NZ_UFQB01000006.1"/>
</dbReference>